<evidence type="ECO:0000313" key="3">
    <source>
        <dbReference type="Proteomes" id="UP000631421"/>
    </source>
</evidence>
<name>A0A926UTS8_9CYAN</name>
<evidence type="ECO:0008006" key="4">
    <source>
        <dbReference type="Google" id="ProtNLM"/>
    </source>
</evidence>
<reference evidence="2" key="1">
    <citation type="journal article" date="2015" name="ISME J.">
        <title>Draft Genome Sequence of Streptomyces incarnatus NRRL8089, which Produces the Nucleoside Antibiotic Sinefungin.</title>
        <authorList>
            <person name="Oshima K."/>
            <person name="Hattori M."/>
            <person name="Shimizu H."/>
            <person name="Fukuda K."/>
            <person name="Nemoto M."/>
            <person name="Inagaki K."/>
            <person name="Tamura T."/>
        </authorList>
    </citation>
    <scope>NUCLEOTIDE SEQUENCE</scope>
    <source>
        <strain evidence="2">FACHB-1277</strain>
    </source>
</reference>
<dbReference type="AlphaFoldDB" id="A0A926UTS8"/>
<evidence type="ECO:0000313" key="2">
    <source>
        <dbReference type="EMBL" id="MBD2150042.1"/>
    </source>
</evidence>
<comment type="caution">
    <text evidence="2">The sequence shown here is derived from an EMBL/GenBank/DDBJ whole genome shotgun (WGS) entry which is preliminary data.</text>
</comment>
<organism evidence="2 3">
    <name type="scientific">Pseudanabaena cinerea FACHB-1277</name>
    <dbReference type="NCBI Taxonomy" id="2949581"/>
    <lineage>
        <taxon>Bacteria</taxon>
        <taxon>Bacillati</taxon>
        <taxon>Cyanobacteriota</taxon>
        <taxon>Cyanophyceae</taxon>
        <taxon>Pseudanabaenales</taxon>
        <taxon>Pseudanabaenaceae</taxon>
        <taxon>Pseudanabaena</taxon>
        <taxon>Pseudanabaena cinerea</taxon>
    </lineage>
</organism>
<gene>
    <name evidence="2" type="ORF">H6F44_07885</name>
</gene>
<keyword evidence="3" id="KW-1185">Reference proteome</keyword>
<dbReference type="EMBL" id="JACJPY010000018">
    <property type="protein sequence ID" value="MBD2150042.1"/>
    <property type="molecule type" value="Genomic_DNA"/>
</dbReference>
<dbReference type="Proteomes" id="UP000631421">
    <property type="component" value="Unassembled WGS sequence"/>
</dbReference>
<feature type="chain" id="PRO_5037725543" description="Porin" evidence="1">
    <location>
        <begin position="22"/>
        <end position="45"/>
    </location>
</feature>
<proteinExistence type="predicted"/>
<feature type="signal peptide" evidence="1">
    <location>
        <begin position="1"/>
        <end position="21"/>
    </location>
</feature>
<protein>
    <recommendedName>
        <fullName evidence="4">Porin</fullName>
    </recommendedName>
</protein>
<dbReference type="RefSeq" id="WP_190350413.1">
    <property type="nucleotide sequence ID" value="NZ_JACJPY010000018.1"/>
</dbReference>
<keyword evidence="1" id="KW-0732">Signal</keyword>
<evidence type="ECO:0000256" key="1">
    <source>
        <dbReference type="SAM" id="SignalP"/>
    </source>
</evidence>
<reference evidence="2" key="2">
    <citation type="submission" date="2020-08" db="EMBL/GenBank/DDBJ databases">
        <authorList>
            <person name="Chen M."/>
            <person name="Teng W."/>
            <person name="Zhao L."/>
            <person name="Hu C."/>
            <person name="Zhou Y."/>
            <person name="Han B."/>
            <person name="Song L."/>
            <person name="Shu W."/>
        </authorList>
    </citation>
    <scope>NUCLEOTIDE SEQUENCE</scope>
    <source>
        <strain evidence="2">FACHB-1277</strain>
    </source>
</reference>
<accession>A0A926UTS8</accession>
<sequence>MKTTKLIPALLTLALALPAFAYSQDPRSCADPRTQFPSNPPCQKQ</sequence>